<dbReference type="KEGG" id="yey:Y11_07791"/>
<sequence>MISRSVLGNKVFDLEKIQGLSDEPIGSMAVVEVNDGLITTAWFYFK</sequence>
<dbReference type="Gene3D" id="3.10.450.50">
    <property type="match status" value="1"/>
</dbReference>
<dbReference type="HOGENOM" id="CLU_3190878_0_0_6"/>
<evidence type="ECO:0000313" key="1">
    <source>
        <dbReference type="EMBL" id="CBY27402.1"/>
    </source>
</evidence>
<dbReference type="Proteomes" id="UP000008084">
    <property type="component" value="Chromosome"/>
</dbReference>
<evidence type="ECO:0000313" key="2">
    <source>
        <dbReference type="Proteomes" id="UP000008084"/>
    </source>
</evidence>
<proteinExistence type="predicted"/>
<accession>A0A0H3NS39</accession>
<name>A0A0H3NS39_YERE1</name>
<dbReference type="PATRIC" id="fig|930944.6.peg.769"/>
<protein>
    <submittedName>
        <fullName evidence="1">Uncharacterized protein</fullName>
    </submittedName>
</protein>
<reference evidence="1 2" key="1">
    <citation type="journal article" date="2011" name="J. Bacteriol.">
        <title>Complete genome sequence of Yersinia enterocolitica subsp. palearctica serogroup O:3.</title>
        <authorList>
            <person name="Batzilla J."/>
            <person name="Hoper D."/>
            <person name="Antonenka U."/>
            <person name="Heesemann J."/>
            <person name="Rakin A."/>
        </authorList>
    </citation>
    <scope>NUCLEOTIDE SEQUENCE [LARGE SCALE GENOMIC DNA]</scope>
    <source>
        <strain evidence="2">DSM 13030 / CIP 106945 / Y11</strain>
    </source>
</reference>
<gene>
    <name evidence="1" type="ordered locus">Y11_07791</name>
</gene>
<organism evidence="1 2">
    <name type="scientific">Yersinia enterocolitica subsp. palearctica serotype O:3 (strain DSM 13030 / CIP 106945 / Y11)</name>
    <dbReference type="NCBI Taxonomy" id="930944"/>
    <lineage>
        <taxon>Bacteria</taxon>
        <taxon>Pseudomonadati</taxon>
        <taxon>Pseudomonadota</taxon>
        <taxon>Gammaproteobacteria</taxon>
        <taxon>Enterobacterales</taxon>
        <taxon>Yersiniaceae</taxon>
        <taxon>Yersinia</taxon>
    </lineage>
</organism>
<dbReference type="EMBL" id="FR729477">
    <property type="protein sequence ID" value="CBY27402.1"/>
    <property type="molecule type" value="Genomic_DNA"/>
</dbReference>
<dbReference type="AlphaFoldDB" id="A0A0H3NS39"/>